<organism evidence="16 17">
    <name type="scientific">Clunio marinus</name>
    <dbReference type="NCBI Taxonomy" id="568069"/>
    <lineage>
        <taxon>Eukaryota</taxon>
        <taxon>Metazoa</taxon>
        <taxon>Ecdysozoa</taxon>
        <taxon>Arthropoda</taxon>
        <taxon>Hexapoda</taxon>
        <taxon>Insecta</taxon>
        <taxon>Pterygota</taxon>
        <taxon>Neoptera</taxon>
        <taxon>Endopterygota</taxon>
        <taxon>Diptera</taxon>
        <taxon>Nematocera</taxon>
        <taxon>Chironomoidea</taxon>
        <taxon>Chironomidae</taxon>
        <taxon>Clunio</taxon>
    </lineage>
</organism>
<protein>
    <recommendedName>
        <fullName evidence="15">Migration and invasion enhancer 1</fullName>
    </recommendedName>
</protein>
<keyword evidence="5" id="KW-0053">Apoptosis</keyword>
<keyword evidence="8" id="KW-1015">Disulfide bond</keyword>
<keyword evidence="3" id="KW-1003">Cell membrane</keyword>
<dbReference type="STRING" id="568069.A0A1J1HHR8"/>
<evidence type="ECO:0000256" key="4">
    <source>
        <dbReference type="ARBA" id="ARBA00022490"/>
    </source>
</evidence>
<keyword evidence="11" id="KW-0636">Prenylation</keyword>
<proteinExistence type="inferred from homology"/>
<dbReference type="GO" id="GO:0006915">
    <property type="term" value="P:apoptotic process"/>
    <property type="evidence" value="ECO:0007669"/>
    <property type="project" value="UniProtKB-KW"/>
</dbReference>
<name>A0A1J1HHR8_9DIPT</name>
<dbReference type="Pfam" id="PF10262">
    <property type="entry name" value="Rdx"/>
    <property type="match status" value="1"/>
</dbReference>
<keyword evidence="9" id="KW-0676">Redox-active center</keyword>
<evidence type="ECO:0000256" key="6">
    <source>
        <dbReference type="ARBA" id="ARBA00022990"/>
    </source>
</evidence>
<evidence type="ECO:0000256" key="14">
    <source>
        <dbReference type="ARBA" id="ARBA00065658"/>
    </source>
</evidence>
<evidence type="ECO:0000313" key="16">
    <source>
        <dbReference type="EMBL" id="CRK87435.1"/>
    </source>
</evidence>
<evidence type="ECO:0000256" key="12">
    <source>
        <dbReference type="ARBA" id="ARBA00055778"/>
    </source>
</evidence>
<evidence type="ECO:0000256" key="15">
    <source>
        <dbReference type="ARBA" id="ARBA00069166"/>
    </source>
</evidence>
<dbReference type="SUPFAM" id="SSF52833">
    <property type="entry name" value="Thioredoxin-like"/>
    <property type="match status" value="1"/>
</dbReference>
<keyword evidence="10" id="KW-0449">Lipoprotein</keyword>
<evidence type="ECO:0000256" key="7">
    <source>
        <dbReference type="ARBA" id="ARBA00023136"/>
    </source>
</evidence>
<evidence type="ECO:0000256" key="5">
    <source>
        <dbReference type="ARBA" id="ARBA00022703"/>
    </source>
</evidence>
<dbReference type="InterPro" id="IPR011893">
    <property type="entry name" value="Selenoprotein_Rdx-typ"/>
</dbReference>
<evidence type="ECO:0000256" key="10">
    <source>
        <dbReference type="ARBA" id="ARBA00023288"/>
    </source>
</evidence>
<evidence type="ECO:0000256" key="13">
    <source>
        <dbReference type="ARBA" id="ARBA00060789"/>
    </source>
</evidence>
<keyword evidence="4" id="KW-0963">Cytoplasm</keyword>
<dbReference type="InterPro" id="IPR036249">
    <property type="entry name" value="Thioredoxin-like_sf"/>
</dbReference>
<dbReference type="GO" id="GO:0005886">
    <property type="term" value="C:plasma membrane"/>
    <property type="evidence" value="ECO:0007669"/>
    <property type="project" value="UniProtKB-SubCell"/>
</dbReference>
<dbReference type="NCBIfam" id="TIGR02174">
    <property type="entry name" value="CXXU_selWTH"/>
    <property type="match status" value="1"/>
</dbReference>
<evidence type="ECO:0000256" key="2">
    <source>
        <dbReference type="ARBA" id="ARBA00004514"/>
    </source>
</evidence>
<dbReference type="AlphaFoldDB" id="A0A1J1HHR8"/>
<reference evidence="16 17" key="1">
    <citation type="submission" date="2015-04" db="EMBL/GenBank/DDBJ databases">
        <authorList>
            <person name="Syromyatnikov M.Y."/>
            <person name="Popov V.N."/>
        </authorList>
    </citation>
    <scope>NUCLEOTIDE SEQUENCE [LARGE SCALE GENOMIC DNA]</scope>
</reference>
<evidence type="ECO:0000256" key="9">
    <source>
        <dbReference type="ARBA" id="ARBA00023284"/>
    </source>
</evidence>
<dbReference type="FunFam" id="3.40.30.10:FF:000131">
    <property type="entry name" value="migration and invasion enhancer 1"/>
    <property type="match status" value="1"/>
</dbReference>
<evidence type="ECO:0000256" key="11">
    <source>
        <dbReference type="ARBA" id="ARBA00023289"/>
    </source>
</evidence>
<comment type="subcellular location">
    <subcellularLocation>
        <location evidence="1">Cell membrane</location>
        <topology evidence="1">Lipid-anchor</topology>
        <orientation evidence="1">Cytoplasmic side</orientation>
    </subcellularLocation>
    <subcellularLocation>
        <location evidence="2">Cytoplasm</location>
        <location evidence="2">Cytosol</location>
    </subcellularLocation>
</comment>
<accession>A0A1J1HHR8</accession>
<dbReference type="GO" id="GO:0005829">
    <property type="term" value="C:cytosol"/>
    <property type="evidence" value="ECO:0007669"/>
    <property type="project" value="UniProtKB-SubCell"/>
</dbReference>
<evidence type="ECO:0000256" key="1">
    <source>
        <dbReference type="ARBA" id="ARBA00004342"/>
    </source>
</evidence>
<sequence>MESKLNEKHKVNVDIEYCGVCDFKRQCNELKTFLENSSSDADVSCTVGRRGAFEVKINNVLVHSKLQTIAFPDHQDIADNVKLCKEGKEMKSVKQQTITDCCIS</sequence>
<comment type="function">
    <text evidence="12">Increases cell migration by inducing filopodia formation at the leading edge of migrating cells. Plays a role in regulation of apoptosis, possibly through control of CASP3. May be involved in a redox-related process.</text>
</comment>
<dbReference type="Proteomes" id="UP000183832">
    <property type="component" value="Unassembled WGS sequence"/>
</dbReference>
<gene>
    <name evidence="16" type="ORF">CLUMA_CG001236</name>
</gene>
<evidence type="ECO:0000256" key="8">
    <source>
        <dbReference type="ARBA" id="ARBA00023157"/>
    </source>
</evidence>
<comment type="similarity">
    <text evidence="13">Belongs to the SelWTH family.</text>
</comment>
<keyword evidence="6" id="KW-0007">Acetylation</keyword>
<dbReference type="EMBL" id="CVRI01000004">
    <property type="protein sequence ID" value="CRK87435.1"/>
    <property type="molecule type" value="Genomic_DNA"/>
</dbReference>
<evidence type="ECO:0000313" key="17">
    <source>
        <dbReference type="Proteomes" id="UP000183832"/>
    </source>
</evidence>
<comment type="subunit">
    <text evidence="14">Interacts with GPX1.</text>
</comment>
<dbReference type="Gene3D" id="3.40.30.10">
    <property type="entry name" value="Glutaredoxin"/>
    <property type="match status" value="1"/>
</dbReference>
<keyword evidence="7" id="KW-0472">Membrane</keyword>
<keyword evidence="17" id="KW-1185">Reference proteome</keyword>
<dbReference type="OrthoDB" id="5962009at2759"/>
<evidence type="ECO:0000256" key="3">
    <source>
        <dbReference type="ARBA" id="ARBA00022475"/>
    </source>
</evidence>